<comment type="catalytic activity">
    <reaction evidence="1">
        <text>ATP + protein L-histidine = ADP + protein N-phospho-L-histidine.</text>
        <dbReference type="EC" id="2.7.13.3"/>
    </reaction>
</comment>
<dbReference type="Pfam" id="PF00072">
    <property type="entry name" value="Response_reg"/>
    <property type="match status" value="1"/>
</dbReference>
<evidence type="ECO:0000313" key="19">
    <source>
        <dbReference type="EMBL" id="ALO13962.1"/>
    </source>
</evidence>
<dbReference type="SMART" id="SM00387">
    <property type="entry name" value="HATPase_c"/>
    <property type="match status" value="1"/>
</dbReference>
<sequence>MEILNILHITVSFLAEMPVIYVLLAVITALVIWLILENLKSRKTNFGFGSKSNTLALATFNKINLITLFYDFSYQLVGMNDMAKKHFFELDLVEELNSKPLDEVFKNTNLLNYLDELLVKDTPQKFRLNIKGADKIHYYDATLFSADDTKNISKKIVLILHETTEMQEEMAEKEHRLRNMQEEHIQLVADKKDTEDQKVELEKAFKHSSKHHIQLQKALLENERQRKQLQEAVELINKQKEELKNANEEIKHHARMKEIFFANTSHEIRTPLNAIIGFTNLLIQMSPSQKQLAYLRNIKASGDNLLIVLNDILDFSKIEAGKMTFENISFLLTEQIDYLINTMQVKADERNLELKHYVDPNLPEVLIGDPTRLNQILMNLIGNSIKFTESKGVVELRVSEKKRSETEVEMKFEVKDNGIGISKEKISRIFNSFTQAEDETTRKYGGTGLGLAIVKQLVELQNGEIFVSSEVGKGSVFTFYLPFTIGHFSSIKRQSANTENQLKRPENIRLLLAEDNKINRQLAIDTIKNWEDKINIEIAENGKQVIDLLREKSFQMIFMDIQMPEMDGIEATKYIREDMPDEVKNIPIIAMTAHALKNERDHFIEVGMDDYISKPFAPEILTHKITFYASDEIQEKVKNGEKFKSILDKFEDNESELKTYAPKSEKGDYQYIDLSYLEKIYKGDYKRIQKILRMYLASVQNEIDEVASSYEKGDYDVTRARSHALKPKMTYLGCQKLFESAKNIEQTIKQNGNVEPLLNDVNLLVEQWPKVEQEIKTIVNN</sequence>
<evidence type="ECO:0000256" key="8">
    <source>
        <dbReference type="ARBA" id="ARBA00022840"/>
    </source>
</evidence>
<dbReference type="InterPro" id="IPR003594">
    <property type="entry name" value="HATPase_dom"/>
</dbReference>
<evidence type="ECO:0000256" key="6">
    <source>
        <dbReference type="ARBA" id="ARBA00022692"/>
    </source>
</evidence>
<keyword evidence="11 15" id="KW-0472">Membrane</keyword>
<dbReference type="Gene3D" id="3.40.50.2300">
    <property type="match status" value="1"/>
</dbReference>
<name>A0A0S2HVC5_9BACT</name>
<dbReference type="PROSITE" id="PS50110">
    <property type="entry name" value="RESPONSE_REGULATORY"/>
    <property type="match status" value="1"/>
</dbReference>
<dbReference type="InterPro" id="IPR036641">
    <property type="entry name" value="HPT_dom_sf"/>
</dbReference>
<dbReference type="RefSeq" id="WP_057951558.1">
    <property type="nucleotide sequence ID" value="NZ_CP013118.1"/>
</dbReference>
<feature type="domain" description="Histidine kinase" evidence="16">
    <location>
        <begin position="263"/>
        <end position="485"/>
    </location>
</feature>
<evidence type="ECO:0000259" key="17">
    <source>
        <dbReference type="PROSITE" id="PS50110"/>
    </source>
</evidence>
<dbReference type="InterPro" id="IPR001789">
    <property type="entry name" value="Sig_transdc_resp-reg_receiver"/>
</dbReference>
<dbReference type="InterPro" id="IPR036890">
    <property type="entry name" value="HATPase_C_sf"/>
</dbReference>
<dbReference type="Proteomes" id="UP000064893">
    <property type="component" value="Chromosome"/>
</dbReference>
<dbReference type="SMART" id="SM00388">
    <property type="entry name" value="HisKA"/>
    <property type="match status" value="1"/>
</dbReference>
<dbReference type="InterPro" id="IPR036097">
    <property type="entry name" value="HisK_dim/P_sf"/>
</dbReference>
<dbReference type="OrthoDB" id="1046984at2"/>
<evidence type="ECO:0000256" key="10">
    <source>
        <dbReference type="ARBA" id="ARBA00023012"/>
    </source>
</evidence>
<dbReference type="KEGG" id="blq:L21SP5_00282"/>
<dbReference type="CDD" id="cd17546">
    <property type="entry name" value="REC_hyHK_CKI1_RcsC-like"/>
    <property type="match status" value="1"/>
</dbReference>
<feature type="modified residue" description="4-aspartylphosphate" evidence="13">
    <location>
        <position position="560"/>
    </location>
</feature>
<dbReference type="PROSITE" id="PS50109">
    <property type="entry name" value="HIS_KIN"/>
    <property type="match status" value="1"/>
</dbReference>
<evidence type="ECO:0000256" key="4">
    <source>
        <dbReference type="ARBA" id="ARBA00022475"/>
    </source>
</evidence>
<proteinExistence type="predicted"/>
<evidence type="ECO:0000256" key="13">
    <source>
        <dbReference type="PROSITE-ProRule" id="PRU00169"/>
    </source>
</evidence>
<keyword evidence="6 15" id="KW-0812">Transmembrane</keyword>
<dbReference type="PROSITE" id="PS50894">
    <property type="entry name" value="HPT"/>
    <property type="match status" value="1"/>
</dbReference>
<reference evidence="19 20" key="1">
    <citation type="submission" date="2015-11" db="EMBL/GenBank/DDBJ databases">
        <title>Description and complete genome sequence of a novel strain predominating in hypersaline microbial mats and representing a new family of the Bacteriodetes phylum.</title>
        <authorList>
            <person name="Spring S."/>
            <person name="Bunk B."/>
            <person name="Sproer C."/>
            <person name="Klenk H.-P."/>
        </authorList>
    </citation>
    <scope>NUCLEOTIDE SEQUENCE [LARGE SCALE GENOMIC DNA]</scope>
    <source>
        <strain evidence="19 20">L21-Spi-D4</strain>
    </source>
</reference>
<feature type="modified residue" description="Phosphohistidine" evidence="12">
    <location>
        <position position="723"/>
    </location>
</feature>
<dbReference type="SUPFAM" id="SSF47384">
    <property type="entry name" value="Homodimeric domain of signal transducing histidine kinase"/>
    <property type="match status" value="1"/>
</dbReference>
<feature type="coiled-coil region" evidence="14">
    <location>
        <begin position="163"/>
        <end position="256"/>
    </location>
</feature>
<keyword evidence="14" id="KW-0175">Coiled coil</keyword>
<dbReference type="CDD" id="cd00082">
    <property type="entry name" value="HisKA"/>
    <property type="match status" value="1"/>
</dbReference>
<dbReference type="Gene3D" id="1.10.287.130">
    <property type="match status" value="1"/>
</dbReference>
<evidence type="ECO:0000256" key="3">
    <source>
        <dbReference type="ARBA" id="ARBA00012438"/>
    </source>
</evidence>
<dbReference type="PANTHER" id="PTHR45339">
    <property type="entry name" value="HYBRID SIGNAL TRANSDUCTION HISTIDINE KINASE J"/>
    <property type="match status" value="1"/>
</dbReference>
<evidence type="ECO:0000259" key="18">
    <source>
        <dbReference type="PROSITE" id="PS50894"/>
    </source>
</evidence>
<dbReference type="SUPFAM" id="SSF52172">
    <property type="entry name" value="CheY-like"/>
    <property type="match status" value="1"/>
</dbReference>
<dbReference type="InterPro" id="IPR011006">
    <property type="entry name" value="CheY-like_superfamily"/>
</dbReference>
<evidence type="ECO:0000256" key="9">
    <source>
        <dbReference type="ARBA" id="ARBA00022989"/>
    </source>
</evidence>
<dbReference type="SMART" id="SM00448">
    <property type="entry name" value="REC"/>
    <property type="match status" value="1"/>
</dbReference>
<keyword evidence="5 13" id="KW-0597">Phosphoprotein</keyword>
<keyword evidence="19" id="KW-0808">Transferase</keyword>
<gene>
    <name evidence="19" type="primary">luxQ_1</name>
    <name evidence="19" type="ORF">L21SP5_00282</name>
</gene>
<dbReference type="InterPro" id="IPR004358">
    <property type="entry name" value="Sig_transdc_His_kin-like_C"/>
</dbReference>
<evidence type="ECO:0000256" key="1">
    <source>
        <dbReference type="ARBA" id="ARBA00000085"/>
    </source>
</evidence>
<dbReference type="AlphaFoldDB" id="A0A0S2HVC5"/>
<accession>A0A0S2HVC5</accession>
<evidence type="ECO:0000259" key="16">
    <source>
        <dbReference type="PROSITE" id="PS50109"/>
    </source>
</evidence>
<dbReference type="PANTHER" id="PTHR45339:SF1">
    <property type="entry name" value="HYBRID SIGNAL TRANSDUCTION HISTIDINE KINASE J"/>
    <property type="match status" value="1"/>
</dbReference>
<keyword evidence="9 15" id="KW-1133">Transmembrane helix</keyword>
<dbReference type="PATRIC" id="fig|1307839.3.peg.314"/>
<dbReference type="EC" id="2.7.13.3" evidence="3"/>
<dbReference type="Pfam" id="PF00512">
    <property type="entry name" value="HisKA"/>
    <property type="match status" value="1"/>
</dbReference>
<feature type="domain" description="Response regulatory" evidence="17">
    <location>
        <begin position="509"/>
        <end position="629"/>
    </location>
</feature>
<keyword evidence="20" id="KW-1185">Reference proteome</keyword>
<protein>
    <recommendedName>
        <fullName evidence="3">histidine kinase</fullName>
        <ecNumber evidence="3">2.7.13.3</ecNumber>
    </recommendedName>
</protein>
<keyword evidence="19" id="KW-0418">Kinase</keyword>
<evidence type="ECO:0000256" key="14">
    <source>
        <dbReference type="SAM" id="Coils"/>
    </source>
</evidence>
<feature type="transmembrane region" description="Helical" evidence="15">
    <location>
        <begin position="6"/>
        <end position="36"/>
    </location>
</feature>
<evidence type="ECO:0000256" key="5">
    <source>
        <dbReference type="ARBA" id="ARBA00022553"/>
    </source>
</evidence>
<dbReference type="InterPro" id="IPR008207">
    <property type="entry name" value="Sig_transdc_His_kin_Hpt_dom"/>
</dbReference>
<evidence type="ECO:0000256" key="2">
    <source>
        <dbReference type="ARBA" id="ARBA00004651"/>
    </source>
</evidence>
<evidence type="ECO:0000256" key="12">
    <source>
        <dbReference type="PROSITE-ProRule" id="PRU00110"/>
    </source>
</evidence>
<evidence type="ECO:0000256" key="11">
    <source>
        <dbReference type="ARBA" id="ARBA00023136"/>
    </source>
</evidence>
<dbReference type="SUPFAM" id="SSF47226">
    <property type="entry name" value="Histidine-containing phosphotransfer domain, HPT domain"/>
    <property type="match status" value="1"/>
</dbReference>
<dbReference type="STRING" id="1307839.L21SP5_00282"/>
<feature type="domain" description="HPt" evidence="18">
    <location>
        <begin position="684"/>
        <end position="778"/>
    </location>
</feature>
<evidence type="ECO:0000313" key="20">
    <source>
        <dbReference type="Proteomes" id="UP000064893"/>
    </source>
</evidence>
<dbReference type="Pfam" id="PF02518">
    <property type="entry name" value="HATPase_c"/>
    <property type="match status" value="1"/>
</dbReference>
<dbReference type="GO" id="GO:0005524">
    <property type="term" value="F:ATP binding"/>
    <property type="evidence" value="ECO:0007669"/>
    <property type="project" value="UniProtKB-KW"/>
</dbReference>
<dbReference type="CDD" id="cd16922">
    <property type="entry name" value="HATPase_EvgS-ArcB-TorS-like"/>
    <property type="match status" value="1"/>
</dbReference>
<evidence type="ECO:0000256" key="15">
    <source>
        <dbReference type="SAM" id="Phobius"/>
    </source>
</evidence>
<keyword evidence="8" id="KW-0067">ATP-binding</keyword>
<evidence type="ECO:0000256" key="7">
    <source>
        <dbReference type="ARBA" id="ARBA00022741"/>
    </source>
</evidence>
<dbReference type="GO" id="GO:0000155">
    <property type="term" value="F:phosphorelay sensor kinase activity"/>
    <property type="evidence" value="ECO:0007669"/>
    <property type="project" value="InterPro"/>
</dbReference>
<dbReference type="Gene3D" id="1.20.120.160">
    <property type="entry name" value="HPT domain"/>
    <property type="match status" value="1"/>
</dbReference>
<keyword evidence="4" id="KW-1003">Cell membrane</keyword>
<comment type="subcellular location">
    <subcellularLocation>
        <location evidence="2">Cell membrane</location>
        <topology evidence="2">Multi-pass membrane protein</topology>
    </subcellularLocation>
</comment>
<organism evidence="19 20">
    <name type="scientific">Salinivirga cyanobacteriivorans</name>
    <dbReference type="NCBI Taxonomy" id="1307839"/>
    <lineage>
        <taxon>Bacteria</taxon>
        <taxon>Pseudomonadati</taxon>
        <taxon>Bacteroidota</taxon>
        <taxon>Bacteroidia</taxon>
        <taxon>Bacteroidales</taxon>
        <taxon>Salinivirgaceae</taxon>
        <taxon>Salinivirga</taxon>
    </lineage>
</organism>
<dbReference type="SUPFAM" id="SSF55874">
    <property type="entry name" value="ATPase domain of HSP90 chaperone/DNA topoisomerase II/histidine kinase"/>
    <property type="match status" value="1"/>
</dbReference>
<dbReference type="GO" id="GO:0005886">
    <property type="term" value="C:plasma membrane"/>
    <property type="evidence" value="ECO:0007669"/>
    <property type="project" value="UniProtKB-SubCell"/>
</dbReference>
<dbReference type="Gene3D" id="3.30.565.10">
    <property type="entry name" value="Histidine kinase-like ATPase, C-terminal domain"/>
    <property type="match status" value="1"/>
</dbReference>
<dbReference type="FunFam" id="3.30.565.10:FF:000010">
    <property type="entry name" value="Sensor histidine kinase RcsC"/>
    <property type="match status" value="1"/>
</dbReference>
<keyword evidence="10" id="KW-0902">Two-component regulatory system</keyword>
<dbReference type="InterPro" id="IPR005467">
    <property type="entry name" value="His_kinase_dom"/>
</dbReference>
<keyword evidence="7" id="KW-0547">Nucleotide-binding</keyword>
<dbReference type="InterPro" id="IPR003661">
    <property type="entry name" value="HisK_dim/P_dom"/>
</dbReference>
<dbReference type="PRINTS" id="PR00344">
    <property type="entry name" value="BCTRLSENSOR"/>
</dbReference>
<dbReference type="EMBL" id="CP013118">
    <property type="protein sequence ID" value="ALO13962.1"/>
    <property type="molecule type" value="Genomic_DNA"/>
</dbReference>